<keyword evidence="1" id="KW-0945">Host-virus interaction</keyword>
<feature type="region of interest" description="Disordered" evidence="2">
    <location>
        <begin position="213"/>
        <end position="357"/>
    </location>
</feature>
<feature type="compositionally biased region" description="Low complexity" evidence="2">
    <location>
        <begin position="245"/>
        <end position="254"/>
    </location>
</feature>
<sequence>MSAKAPWKSRGSRPRQGESEYWQWWPGTWSPRQRQRMERYDDLQNDSYHGGHQPTNPDLAVSEHMKFMQELQRAVTQARKMDARVRKLQEDKVQKTKLWEKYSEDTKKKFLKNRQAYHSDMEKLDQAVAAATTAGQEAAELARQIVLRGAAAPPREDAMEVDHWSALLEREQGDYQDAPDSFLGRIMGMSREGAFPVMAGTRSLRPEIARHFMAPGGIPGQAGPPQADAANAMAATHGEGHANSAAPAPGAHMPMPHPTPTGPLPAPPGLAPPNAPPGYVDPSALTGTTAPHGGEAHFAHPEPFVGSPAPVMHSAGPSPKAAASSPAQRNKPPVPRTSVKQRPPIVTAPLTGPSLDSKLDATTAAALMHPVAEGTDHSGCFHGLNPSETRRINIAEGDTDEDGLDNPLISACEYLRGQATSSGIFNFVTDTVCHFAEGAKEAYRSLWDARLCKTVLGTFGDFGQAHMRPLRMCRSFVNLEKPACSSLHMLVAVCLMLAILAQQVTLLWTHWSIESLVGLLQLCSSSTMIVFCGAMQSSLGFVCIWPLFEAPIFRRLVRPPKQRLHPLWLAVGLAASPACQPRHLKWQRELQLRGCPHRHFTTGMSSGIAAGPVVLVREPVPAARALTLALLHDSVWPDPIGFQRRTKAARLNRLRSRVTDPPDPLPPDAPICFAPGEIRGPEVGTCSSGPAPSRMQDIEVLVHCPMYIPEHVRCRLAPTDRLPALLQDVQGMLSRLSLPFATELIPVFPQPSDSFATLVLGAQGLELTGQAIMLLDFRGFGGPLYSGHVCLAASHYELACFAAHQRIADWDVFLPGRTEPLAKGSRFRAEHGGLIKFVPANTVPNWGDSLLERLDRGSFELATDGWALPNPPSAVLLLDEDRRIALPRPPFCSGTRREAIARHVGLPQTRITLSKPTGHALHNVVHQGTPCSETIAVCRTPPARDSDDRGYFVFLDPRQLGKPITFVRLGRARIEIDYLARFTGIHSVPKGLFLSLCAGKVDGDFLEVQDGEVVSFGFVSQESIPEATPATTPVAHGIAASSELPPNLAGDSSSLCPPGPGSPHRQPAVIDDPECRTVNSRTDLSQDVPIETSKLLQEPESHNLRARQRIEQVRDETEDAGGIWPYLPATDEFAAAAAHMQTSDEEAAERHRLLFVVLTPGYNNVVVPVLLPAPSEIPDALQAVNMQRDPVQTRLFPYLGVVCPQPSNAYGTLYALPLWAAAEPFACFNLVQWDGRFYIECVPRQADRDTLLRLADIDLGARVHIFVGDAVEPLAPDQQVELVPGVCLFYQPMHLLPAPIFHLTDTLLSELPWQDDPPLPLGLAITNEEYVCAVAEMHYKAVGFQRSRPEDDIAAVAAAFRIPRHQLILLHAEPAIPDICVKGLRCTKLCTVLSTNEVRGVVYPDLPNLSFVDCRAMLQGWRLLIAETGIVPFDEFGDSFDVFCPAGWQLHLEGLETGAEGYLPRPRQTTYASYVMQPRSLTAGPEEQDDSEDPTDDMPLSDDDDSGHDTERRSPRRSSPGSHSRSRSPRGSQGDNAPPNTSEPVAAPSTYGPGQRRGAQPRPAREVPGGSGPAQDGLERQAQAPPGHDGPEPPSPEPADSAHGSGQIPTSVPALMWARFLIYTPETAPELIDIRIGLNETVNAVVAAIQLTRSSLSSSRFPVVIPCAFQPLQHFAIAVALPVWNQDVFILLDCSRCNGAVFCALSSPVTTRTALLAVARLPADTGIEVFVHDRLHRLEDGEVIEVHSGICVNFVPQAHPLFAVARLEDMLADPQAWDLDATPPHVEGRWIHVLTDTEPLHFRPALVAGVTFRTQIADALGCSPETLSIQPSKPRIWDYFDHGILAHSVFVVSRVIQRPPTGHADWAIYFLDARPVLRGVTWDVAPQGLVATQELSERFQPRCPPGRRVQDSSVDIDSSGDDTRALREAMFLAATLLDTLFSHFTVSFPESEQGELTALFWCLTWLLRAPAGVHITIFSDCTSAIGLSDGRFGNHNGQGLPGACRAVMQALGATTSVQRFSIQHVKSHVGHVGNELADRLAKHCNSPVFDRAFWPANPMQPFLRNGWLPWLWLYLEAHHRPEAWPAQLGTAFVDVPGPLPPLPTQAECEQMLGLQPQDESDSSCTHASMSALFLTVNVQSLHPSRTPEPINDDARPFAGRAGLIREQLTQLGIGVAALQETRAHSNELFQSKTHLRFVSSRDVKGSYGTEIWFSRVHPFILHPIAPIYFEPSDFLAVFWDPRVIAVRFARGSVKILFLSVHAPTSAYPGREDWWANLCRTIDRLRQTAQVVVLGDFNVHVDCSYNERVGDLVWPSTSPSPKAFWRLLDAFDLWLPSTYSCCHTGPSETWRSPSGNSTSRIDYIAIPTAWQVPRCGSCVHPELDWGQGRVDQYAAVVAAQAYLHLGAPMAARLPRLDTASMRTAEGASKIAAICGSLPLQPWHLDVHRHAAQIEGHFKALLPVAFPTKGARQRKSHLLPATWQLRNQRAWLRKRVHTATHFCHSFTVRVFLSAWRTGLPVWCGILGVWSRLLKSLWSLPGHLDALRRTSPELRARIKDDTRSHLHEVALQAVTSSTRDTVRRLQDLTGGPKRKQKGATPLPAVEISPGCLATTYQEAKDKWISHFSSIEDGLIREAQDLVHSCYRRQHAKDLSSYEVALQEAPCLAELETSLRASIADRAYGFDGVPGEVAKYGAPYFAKALFQLELKSILRLSVGGLPSFPVSLPAHSEAFYRIIRPLISGESVTAEQVLHQVRDELANAGYLARIPWHPDMKNEIFPIAAAPVSELSLSDATWMDDLLLFLLAPDSSTLLRTLSFGAASLLDACLQRALVPNLSRGKTEAMVHFCHKGSRQARRHLYGALNGELPLACRLWPEATLRIVPTYRSAQAWDAFRRRKQKLFGSPLVPVQDKSLLFDSLVATVLFYGSGTWPAVTEGHQRSLTSVLRQMACQMLRPKFTCAEAWHLGTSQALALAGIPQACTYLHVYRLRYLLSCIRLDTPELWALAHWEREWLSLVRSSIAWLLDLDGRPTHATEVEDELERPSAEVLHCLELIAYDHQVESHSPGMGPADFVDWLSTSPSLPATAPATLQQGEKPLDDLHITGVSLPRPAVHQPEDVVVFIGDPVGQWRAFSARPEVILYPHRDSLSRLERGETIDFLGEPDPCCGYCISLFGLPTLFRASCPAATSFEAELTALTLACDLTRLVLRLWARGLRACLITPEAFQGDIAFLSALPSVRSGQFEQGLMLWVGDGSSPFSLFHF</sequence>
<dbReference type="InterPro" id="IPR036691">
    <property type="entry name" value="Endo/exonu/phosph_ase_sf"/>
</dbReference>
<feature type="compositionally biased region" description="Acidic residues" evidence="2">
    <location>
        <begin position="1486"/>
        <end position="1506"/>
    </location>
</feature>
<evidence type="ECO:0000256" key="2">
    <source>
        <dbReference type="SAM" id="MobiDB-lite"/>
    </source>
</evidence>
<evidence type="ECO:0000259" key="4">
    <source>
        <dbReference type="Pfam" id="PF03372"/>
    </source>
</evidence>
<dbReference type="InterPro" id="IPR012337">
    <property type="entry name" value="RNaseH-like_sf"/>
</dbReference>
<feature type="domain" description="Endonuclease/exonuclease/phosphatase" evidence="4">
    <location>
        <begin position="2134"/>
        <end position="2381"/>
    </location>
</feature>
<protein>
    <submittedName>
        <fullName evidence="5">Uncharacterized protein</fullName>
    </submittedName>
</protein>
<dbReference type="PANTHER" id="PTHR13037:SF24">
    <property type="entry name" value="POLYCOMB PROTEIN PCL-RELATED"/>
    <property type="match status" value="1"/>
</dbReference>
<keyword evidence="6" id="KW-1185">Reference proteome</keyword>
<organism evidence="5 6">
    <name type="scientific">Symbiodinium microadriaticum</name>
    <name type="common">Dinoflagellate</name>
    <name type="synonym">Zooxanthella microadriatica</name>
    <dbReference type="NCBI Taxonomy" id="2951"/>
    <lineage>
        <taxon>Eukaryota</taxon>
        <taxon>Sar</taxon>
        <taxon>Alveolata</taxon>
        <taxon>Dinophyceae</taxon>
        <taxon>Suessiales</taxon>
        <taxon>Symbiodiniaceae</taxon>
        <taxon>Symbiodinium</taxon>
    </lineage>
</organism>
<dbReference type="Proteomes" id="UP000186817">
    <property type="component" value="Unassembled WGS sequence"/>
</dbReference>
<evidence type="ECO:0000256" key="1">
    <source>
        <dbReference type="ARBA" id="ARBA00022581"/>
    </source>
</evidence>
<feature type="region of interest" description="Disordered" evidence="2">
    <location>
        <begin position="36"/>
        <end position="59"/>
    </location>
</feature>
<comment type="caution">
    <text evidence="5">The sequence shown here is derived from an EMBL/GenBank/DDBJ whole genome shotgun (WGS) entry which is preliminary data.</text>
</comment>
<gene>
    <name evidence="5" type="ORF">AK812_SmicGene16487</name>
</gene>
<reference evidence="5 6" key="1">
    <citation type="submission" date="2016-02" db="EMBL/GenBank/DDBJ databases">
        <title>Genome analysis of coral dinoflagellate symbionts highlights evolutionary adaptations to a symbiotic lifestyle.</title>
        <authorList>
            <person name="Aranda M."/>
            <person name="Li Y."/>
            <person name="Liew Y.J."/>
            <person name="Baumgarten S."/>
            <person name="Simakov O."/>
            <person name="Wilson M."/>
            <person name="Piel J."/>
            <person name="Ashoor H."/>
            <person name="Bougouffa S."/>
            <person name="Bajic V.B."/>
            <person name="Ryu T."/>
            <person name="Ravasi T."/>
            <person name="Bayer T."/>
            <person name="Micklem G."/>
            <person name="Kim H."/>
            <person name="Bhak J."/>
            <person name="Lajeunesse T.C."/>
            <person name="Voolstra C.R."/>
        </authorList>
    </citation>
    <scope>NUCLEOTIDE SEQUENCE [LARGE SCALE GENOMIC DNA]</scope>
    <source>
        <strain evidence="5 6">CCMP2467</strain>
    </source>
</reference>
<feature type="domain" description="RNase H type-1" evidence="3">
    <location>
        <begin position="1951"/>
        <end position="2043"/>
    </location>
</feature>
<feature type="compositionally biased region" description="Polar residues" evidence="2">
    <location>
        <begin position="1533"/>
        <end position="1543"/>
    </location>
</feature>
<dbReference type="GO" id="GO:0004523">
    <property type="term" value="F:RNA-DNA hybrid ribonuclease activity"/>
    <property type="evidence" value="ECO:0007669"/>
    <property type="project" value="InterPro"/>
</dbReference>
<dbReference type="Gene3D" id="3.60.10.10">
    <property type="entry name" value="Endonuclease/exonuclease/phosphatase"/>
    <property type="match status" value="1"/>
</dbReference>
<feature type="region of interest" description="Disordered" evidence="2">
    <location>
        <begin position="1481"/>
        <end position="1608"/>
    </location>
</feature>
<name>A0A1Q9E027_SYMMI</name>
<accession>A0A1Q9E027</accession>
<feature type="compositionally biased region" description="Low complexity" evidence="2">
    <location>
        <begin position="314"/>
        <end position="327"/>
    </location>
</feature>
<dbReference type="SUPFAM" id="SSF53098">
    <property type="entry name" value="Ribonuclease H-like"/>
    <property type="match status" value="1"/>
</dbReference>
<evidence type="ECO:0000313" key="6">
    <source>
        <dbReference type="Proteomes" id="UP000186817"/>
    </source>
</evidence>
<dbReference type="InterPro" id="IPR002156">
    <property type="entry name" value="RNaseH_domain"/>
</dbReference>
<dbReference type="Pfam" id="PF00075">
    <property type="entry name" value="RNase_H"/>
    <property type="match status" value="1"/>
</dbReference>
<dbReference type="InterPro" id="IPR005135">
    <property type="entry name" value="Endo/exonuclease/phosphatase"/>
</dbReference>
<dbReference type="InterPro" id="IPR036397">
    <property type="entry name" value="RNaseH_sf"/>
</dbReference>
<dbReference type="GO" id="GO:0003676">
    <property type="term" value="F:nucleic acid binding"/>
    <property type="evidence" value="ECO:0007669"/>
    <property type="project" value="InterPro"/>
</dbReference>
<feature type="compositionally biased region" description="Pro residues" evidence="2">
    <location>
        <begin position="255"/>
        <end position="276"/>
    </location>
</feature>
<dbReference type="SUPFAM" id="SSF56219">
    <property type="entry name" value="DNase I-like"/>
    <property type="match status" value="1"/>
</dbReference>
<evidence type="ECO:0000259" key="3">
    <source>
        <dbReference type="Pfam" id="PF00075"/>
    </source>
</evidence>
<evidence type="ECO:0000313" key="5">
    <source>
        <dbReference type="EMBL" id="OLQ00794.1"/>
    </source>
</evidence>
<dbReference type="PANTHER" id="PTHR13037">
    <property type="entry name" value="FORMIN"/>
    <property type="match status" value="1"/>
</dbReference>
<dbReference type="Gene3D" id="3.30.420.10">
    <property type="entry name" value="Ribonuclease H-like superfamily/Ribonuclease H"/>
    <property type="match status" value="1"/>
</dbReference>
<proteinExistence type="predicted"/>
<dbReference type="OrthoDB" id="415871at2759"/>
<dbReference type="Pfam" id="PF03372">
    <property type="entry name" value="Exo_endo_phos"/>
    <property type="match status" value="1"/>
</dbReference>
<feature type="region of interest" description="Disordered" evidence="2">
    <location>
        <begin position="1047"/>
        <end position="1070"/>
    </location>
</feature>
<feature type="compositionally biased region" description="Low complexity" evidence="2">
    <location>
        <begin position="221"/>
        <end position="235"/>
    </location>
</feature>
<dbReference type="EMBL" id="LSRX01000315">
    <property type="protein sequence ID" value="OLQ00794.1"/>
    <property type="molecule type" value="Genomic_DNA"/>
</dbReference>